<comment type="caution">
    <text evidence="1">The sequence shown here is derived from an EMBL/GenBank/DDBJ whole genome shotgun (WGS) entry which is preliminary data.</text>
</comment>
<protein>
    <submittedName>
        <fullName evidence="1">Uncharacterized protein</fullName>
    </submittedName>
</protein>
<name>A0A5B7I1L5_PORTR</name>
<organism evidence="1 2">
    <name type="scientific">Portunus trituberculatus</name>
    <name type="common">Swimming crab</name>
    <name type="synonym">Neptunus trituberculatus</name>
    <dbReference type="NCBI Taxonomy" id="210409"/>
    <lineage>
        <taxon>Eukaryota</taxon>
        <taxon>Metazoa</taxon>
        <taxon>Ecdysozoa</taxon>
        <taxon>Arthropoda</taxon>
        <taxon>Crustacea</taxon>
        <taxon>Multicrustacea</taxon>
        <taxon>Malacostraca</taxon>
        <taxon>Eumalacostraca</taxon>
        <taxon>Eucarida</taxon>
        <taxon>Decapoda</taxon>
        <taxon>Pleocyemata</taxon>
        <taxon>Brachyura</taxon>
        <taxon>Eubrachyura</taxon>
        <taxon>Portunoidea</taxon>
        <taxon>Portunidae</taxon>
        <taxon>Portuninae</taxon>
        <taxon>Portunus</taxon>
    </lineage>
</organism>
<evidence type="ECO:0000313" key="1">
    <source>
        <dbReference type="EMBL" id="MPC79251.1"/>
    </source>
</evidence>
<dbReference type="EMBL" id="VSRR010050634">
    <property type="protein sequence ID" value="MPC79251.1"/>
    <property type="molecule type" value="Genomic_DNA"/>
</dbReference>
<evidence type="ECO:0000313" key="2">
    <source>
        <dbReference type="Proteomes" id="UP000324222"/>
    </source>
</evidence>
<dbReference type="AlphaFoldDB" id="A0A5B7I1L5"/>
<keyword evidence="2" id="KW-1185">Reference proteome</keyword>
<proteinExistence type="predicted"/>
<dbReference type="Proteomes" id="UP000324222">
    <property type="component" value="Unassembled WGS sequence"/>
</dbReference>
<sequence length="90" mass="10025">MMILTSCLLHDLQQETWVTVIEYPVLTSASIFFPSTITAVIGSALFSVRHEREPVPVLPFYALIVDDNLDCCICDTEPGKLPLEAQCQIL</sequence>
<accession>A0A5B7I1L5</accession>
<gene>
    <name evidence="1" type="ORF">E2C01_073767</name>
</gene>
<reference evidence="1 2" key="1">
    <citation type="submission" date="2019-05" db="EMBL/GenBank/DDBJ databases">
        <title>Another draft genome of Portunus trituberculatus and its Hox gene families provides insights of decapod evolution.</title>
        <authorList>
            <person name="Jeong J.-H."/>
            <person name="Song I."/>
            <person name="Kim S."/>
            <person name="Choi T."/>
            <person name="Kim D."/>
            <person name="Ryu S."/>
            <person name="Kim W."/>
        </authorList>
    </citation>
    <scope>NUCLEOTIDE SEQUENCE [LARGE SCALE GENOMIC DNA]</scope>
    <source>
        <tissue evidence="1">Muscle</tissue>
    </source>
</reference>